<proteinExistence type="predicted"/>
<accession>A0A5N7B021</accession>
<keyword evidence="3" id="KW-1185">Reference proteome</keyword>
<dbReference type="GO" id="GO:0000136">
    <property type="term" value="C:mannan polymerase complex"/>
    <property type="evidence" value="ECO:0007669"/>
    <property type="project" value="TreeGrafter"/>
</dbReference>
<dbReference type="AlphaFoldDB" id="A0A5N7B021"/>
<feature type="chain" id="PRO_5025001484" evidence="1">
    <location>
        <begin position="24"/>
        <end position="191"/>
    </location>
</feature>
<dbReference type="GO" id="GO:0000009">
    <property type="term" value="F:alpha-1,6-mannosyltransferase activity"/>
    <property type="evidence" value="ECO:0007669"/>
    <property type="project" value="InterPro"/>
</dbReference>
<dbReference type="PANTHER" id="PTHR31834:SF10">
    <property type="entry name" value="TRANSFERASE, PUTATIVE (AFU_ORTHOLOGUE AFUA_8G02040)-RELATED"/>
    <property type="match status" value="1"/>
</dbReference>
<dbReference type="OrthoDB" id="1577640at2759"/>
<sequence length="191" mass="21707">MVPSHGRCCLLTLLSAICVISLGLLTFSSRQCHMGAVTSLEERYPLLWKHVHNFEGYGGVWYIPASWVESGPQPQTIIEAVELTIHITDLGTAHCFIPCSLIPLIVHQTGIHRRIDAWPEDLRQSVERWLQFVVEDETAYFLWEDEGMAAFIDHFMPEVHEKYSSLPSMIEKTNLFRILVAQYVGGIVNPT</sequence>
<feature type="signal peptide" evidence="1">
    <location>
        <begin position="1"/>
        <end position="23"/>
    </location>
</feature>
<dbReference type="EMBL" id="ML736262">
    <property type="protein sequence ID" value="KAE8375375.1"/>
    <property type="molecule type" value="Genomic_DNA"/>
</dbReference>
<evidence type="ECO:0000313" key="2">
    <source>
        <dbReference type="EMBL" id="KAE8375375.1"/>
    </source>
</evidence>
<evidence type="ECO:0000256" key="1">
    <source>
        <dbReference type="SAM" id="SignalP"/>
    </source>
</evidence>
<dbReference type="GO" id="GO:0006487">
    <property type="term" value="P:protein N-linked glycosylation"/>
    <property type="evidence" value="ECO:0007669"/>
    <property type="project" value="TreeGrafter"/>
</dbReference>
<reference evidence="2 3" key="1">
    <citation type="submission" date="2019-04" db="EMBL/GenBank/DDBJ databases">
        <title>Friends and foes A comparative genomics studyof 23 Aspergillus species from section Flavi.</title>
        <authorList>
            <consortium name="DOE Joint Genome Institute"/>
            <person name="Kjaerbolling I."/>
            <person name="Vesth T."/>
            <person name="Frisvad J.C."/>
            <person name="Nybo J.L."/>
            <person name="Theobald S."/>
            <person name="Kildgaard S."/>
            <person name="Isbrandt T."/>
            <person name="Kuo A."/>
            <person name="Sato A."/>
            <person name="Lyhne E.K."/>
            <person name="Kogle M.E."/>
            <person name="Wiebenga A."/>
            <person name="Kun R.S."/>
            <person name="Lubbers R.J."/>
            <person name="Makela M.R."/>
            <person name="Barry K."/>
            <person name="Chovatia M."/>
            <person name="Clum A."/>
            <person name="Daum C."/>
            <person name="Haridas S."/>
            <person name="He G."/>
            <person name="LaButti K."/>
            <person name="Lipzen A."/>
            <person name="Mondo S."/>
            <person name="Riley R."/>
            <person name="Salamov A."/>
            <person name="Simmons B.A."/>
            <person name="Magnuson J.K."/>
            <person name="Henrissat B."/>
            <person name="Mortensen U.H."/>
            <person name="Larsen T.O."/>
            <person name="Devries R.P."/>
            <person name="Grigoriev I.V."/>
            <person name="Machida M."/>
            <person name="Baker S.E."/>
            <person name="Andersen M.R."/>
        </authorList>
    </citation>
    <scope>NUCLEOTIDE SEQUENCE [LARGE SCALE GENOMIC DNA]</scope>
    <source>
        <strain evidence="2 3">IBT 29228</strain>
    </source>
</reference>
<dbReference type="PANTHER" id="PTHR31834">
    <property type="entry name" value="INITIATION-SPECIFIC ALPHA-1,6-MANNOSYLTRANSFERASE"/>
    <property type="match status" value="1"/>
</dbReference>
<name>A0A5N7B021_9EURO</name>
<keyword evidence="1" id="KW-0732">Signal</keyword>
<protein>
    <submittedName>
        <fullName evidence="2">Uncharacterized protein</fullName>
    </submittedName>
</protein>
<organism evidence="2 3">
    <name type="scientific">Aspergillus bertholletiae</name>
    <dbReference type="NCBI Taxonomy" id="1226010"/>
    <lineage>
        <taxon>Eukaryota</taxon>
        <taxon>Fungi</taxon>
        <taxon>Dikarya</taxon>
        <taxon>Ascomycota</taxon>
        <taxon>Pezizomycotina</taxon>
        <taxon>Eurotiomycetes</taxon>
        <taxon>Eurotiomycetidae</taxon>
        <taxon>Eurotiales</taxon>
        <taxon>Aspergillaceae</taxon>
        <taxon>Aspergillus</taxon>
        <taxon>Aspergillus subgen. Circumdati</taxon>
    </lineage>
</organism>
<gene>
    <name evidence="2" type="ORF">BDV26DRAFT_268009</name>
</gene>
<dbReference type="InterPro" id="IPR039367">
    <property type="entry name" value="Och1-like"/>
</dbReference>
<dbReference type="Proteomes" id="UP000326198">
    <property type="component" value="Unassembled WGS sequence"/>
</dbReference>
<evidence type="ECO:0000313" key="3">
    <source>
        <dbReference type="Proteomes" id="UP000326198"/>
    </source>
</evidence>